<organism evidence="1 2">
    <name type="scientific">Gymnopus androsaceus JB14</name>
    <dbReference type="NCBI Taxonomy" id="1447944"/>
    <lineage>
        <taxon>Eukaryota</taxon>
        <taxon>Fungi</taxon>
        <taxon>Dikarya</taxon>
        <taxon>Basidiomycota</taxon>
        <taxon>Agaricomycotina</taxon>
        <taxon>Agaricomycetes</taxon>
        <taxon>Agaricomycetidae</taxon>
        <taxon>Agaricales</taxon>
        <taxon>Marasmiineae</taxon>
        <taxon>Omphalotaceae</taxon>
        <taxon>Gymnopus</taxon>
    </lineage>
</organism>
<sequence>MFMSTTASGAVKIGAAVGEEKELSLVCLHKWGTSWGLKVKICISVNYSIKKSPLQIPKLLGWTGKQRVKGALKKPREVENLVLGKKISGNGAYAPAYLLVCTLKIQLSSGIEIRFLEQYVDAKKQCMQHKSLRRTYLSCWSKMVHTCTKINKIHIAIDWF</sequence>
<dbReference type="Proteomes" id="UP000799118">
    <property type="component" value="Unassembled WGS sequence"/>
</dbReference>
<gene>
    <name evidence="1" type="ORF">BT96DRAFT_949472</name>
</gene>
<dbReference type="EMBL" id="ML769927">
    <property type="protein sequence ID" value="KAE9385955.1"/>
    <property type="molecule type" value="Genomic_DNA"/>
</dbReference>
<protein>
    <submittedName>
        <fullName evidence="1">Uncharacterized protein</fullName>
    </submittedName>
</protein>
<name>A0A6A4GKZ5_9AGAR</name>
<accession>A0A6A4GKZ5</accession>
<evidence type="ECO:0000313" key="1">
    <source>
        <dbReference type="EMBL" id="KAE9385955.1"/>
    </source>
</evidence>
<keyword evidence="2" id="KW-1185">Reference proteome</keyword>
<evidence type="ECO:0000313" key="2">
    <source>
        <dbReference type="Proteomes" id="UP000799118"/>
    </source>
</evidence>
<proteinExistence type="predicted"/>
<reference evidence="1" key="1">
    <citation type="journal article" date="2019" name="Environ. Microbiol.">
        <title>Fungal ecological strategies reflected in gene transcription - a case study of two litter decomposers.</title>
        <authorList>
            <person name="Barbi F."/>
            <person name="Kohler A."/>
            <person name="Barry K."/>
            <person name="Baskaran P."/>
            <person name="Daum C."/>
            <person name="Fauchery L."/>
            <person name="Ihrmark K."/>
            <person name="Kuo A."/>
            <person name="LaButti K."/>
            <person name="Lipzen A."/>
            <person name="Morin E."/>
            <person name="Grigoriev I.V."/>
            <person name="Henrissat B."/>
            <person name="Lindahl B."/>
            <person name="Martin F."/>
        </authorList>
    </citation>
    <scope>NUCLEOTIDE SEQUENCE</scope>
    <source>
        <strain evidence="1">JB14</strain>
    </source>
</reference>
<dbReference type="AlphaFoldDB" id="A0A6A4GKZ5"/>